<protein>
    <submittedName>
        <fullName evidence="2">Uncharacterized protein</fullName>
    </submittedName>
</protein>
<comment type="caution">
    <text evidence="2">The sequence shown here is derived from an EMBL/GenBank/DDBJ whole genome shotgun (WGS) entry which is preliminary data.</text>
</comment>
<dbReference type="RefSeq" id="WP_067577810.1">
    <property type="nucleotide sequence ID" value="NZ_JABMCZ010000003.1"/>
</dbReference>
<proteinExistence type="predicted"/>
<accession>A0A164IWN3</accession>
<name>A0A164IWN3_9NOCA</name>
<feature type="compositionally biased region" description="Basic and acidic residues" evidence="1">
    <location>
        <begin position="15"/>
        <end position="27"/>
    </location>
</feature>
<dbReference type="Proteomes" id="UP000076512">
    <property type="component" value="Unassembled WGS sequence"/>
</dbReference>
<sequence length="72" mass="7333">MTSSQTTTNTPVVDPAEKAGDIGDHEPGGFAARSAPDAPPPRAEALYCNPSELVIAENVRKSIDVASVPGSA</sequence>
<dbReference type="STRING" id="455432.AWN90_04145"/>
<gene>
    <name evidence="2" type="ORF">AWN90_04145</name>
</gene>
<dbReference type="EMBL" id="LWGR01000016">
    <property type="protein sequence ID" value="KZM69813.1"/>
    <property type="molecule type" value="Genomic_DNA"/>
</dbReference>
<dbReference type="AlphaFoldDB" id="A0A164IWN3"/>
<feature type="region of interest" description="Disordered" evidence="1">
    <location>
        <begin position="1"/>
        <end position="44"/>
    </location>
</feature>
<organism evidence="2 3">
    <name type="scientific">Nocardia terpenica</name>
    <dbReference type="NCBI Taxonomy" id="455432"/>
    <lineage>
        <taxon>Bacteria</taxon>
        <taxon>Bacillati</taxon>
        <taxon>Actinomycetota</taxon>
        <taxon>Actinomycetes</taxon>
        <taxon>Mycobacteriales</taxon>
        <taxon>Nocardiaceae</taxon>
        <taxon>Nocardia</taxon>
    </lineage>
</organism>
<reference evidence="2 3" key="1">
    <citation type="submission" date="2016-04" db="EMBL/GenBank/DDBJ databases">
        <authorList>
            <person name="Evans L.H."/>
            <person name="Alamgir A."/>
            <person name="Owens N."/>
            <person name="Weber N.D."/>
            <person name="Virtaneva K."/>
            <person name="Barbian K."/>
            <person name="Babar A."/>
            <person name="Rosenke K."/>
        </authorList>
    </citation>
    <scope>NUCLEOTIDE SEQUENCE [LARGE SCALE GENOMIC DNA]</scope>
    <source>
        <strain evidence="2 3">IFM 0406</strain>
    </source>
</reference>
<keyword evidence="3" id="KW-1185">Reference proteome</keyword>
<evidence type="ECO:0000313" key="2">
    <source>
        <dbReference type="EMBL" id="KZM69813.1"/>
    </source>
</evidence>
<feature type="compositionally biased region" description="Polar residues" evidence="1">
    <location>
        <begin position="1"/>
        <end position="11"/>
    </location>
</feature>
<evidence type="ECO:0000256" key="1">
    <source>
        <dbReference type="SAM" id="MobiDB-lite"/>
    </source>
</evidence>
<evidence type="ECO:0000313" key="3">
    <source>
        <dbReference type="Proteomes" id="UP000076512"/>
    </source>
</evidence>